<sequence length="511" mass="57804">MVNRDATLEPWHLDFGGTTKAGVGNQAGAHGEGLKIALLVLQRGLQNHEPLTDVCFHIGGKAKGRDQQGNPCERNPVRLEDFNKWCEAAIFLQDVPEDGIVRTSEGDLITHRRLCGHLYLKGLLLQSSSNGASASITGRPLKFGYNLSDGVTNRERQSVKSAWEEGVAILKIWDRVLMEKPDYVIHLHEMLISSDPEYADLLGAKRSMKVDTAVQLKRHLFSDPTKWYYSPRENSKNPRLEKTIQGLGRQGVEVPNTYWAVLEKFNLVRTADQEQRRRFLSAEAATVPRQTFAEDVVRLLRASLQGCTQTSEIAVQFVRAEQLSLHTFYIEAEQLVKFHEKWLNKDASLQELGLPQNLVEGDVLFHVIKRLFSEVLDEVPDDRFDYDENPSNVWHKKRVLSCAEQRLLDYGRIRNRLALTVGMATQRTSRMTLQWDGDPCCDDSLVTVQLHAELTCSHLRDLLLAKDFENSIVTCISATEPLDDTIAAPDEEEPQFLDTTTPKFLTDSKQA</sequence>
<dbReference type="EMBL" id="JAZAVK010000029">
    <property type="protein sequence ID" value="KAK7429426.1"/>
    <property type="molecule type" value="Genomic_DNA"/>
</dbReference>
<dbReference type="Proteomes" id="UP001498421">
    <property type="component" value="Unassembled WGS sequence"/>
</dbReference>
<feature type="compositionally biased region" description="Polar residues" evidence="1">
    <location>
        <begin position="497"/>
        <end position="511"/>
    </location>
</feature>
<proteinExistence type="predicted"/>
<keyword evidence="3" id="KW-1185">Reference proteome</keyword>
<comment type="caution">
    <text evidence="2">The sequence shown here is derived from an EMBL/GenBank/DDBJ whole genome shotgun (WGS) entry which is preliminary data.</text>
</comment>
<feature type="region of interest" description="Disordered" evidence="1">
    <location>
        <begin position="488"/>
        <end position="511"/>
    </location>
</feature>
<organism evidence="2 3">
    <name type="scientific">Neonectria magnoliae</name>
    <dbReference type="NCBI Taxonomy" id="2732573"/>
    <lineage>
        <taxon>Eukaryota</taxon>
        <taxon>Fungi</taxon>
        <taxon>Dikarya</taxon>
        <taxon>Ascomycota</taxon>
        <taxon>Pezizomycotina</taxon>
        <taxon>Sordariomycetes</taxon>
        <taxon>Hypocreomycetidae</taxon>
        <taxon>Hypocreales</taxon>
        <taxon>Nectriaceae</taxon>
        <taxon>Neonectria</taxon>
    </lineage>
</organism>
<evidence type="ECO:0000256" key="1">
    <source>
        <dbReference type="SAM" id="MobiDB-lite"/>
    </source>
</evidence>
<name>A0ABR1I7Y7_9HYPO</name>
<protein>
    <submittedName>
        <fullName evidence="2">Uncharacterized protein</fullName>
    </submittedName>
</protein>
<accession>A0ABR1I7Y7</accession>
<reference evidence="2 3" key="1">
    <citation type="journal article" date="2025" name="Microbiol. Resour. Announc.">
        <title>Draft genome sequences for Neonectria magnoliae and Neonectria punicea, canker pathogens of Liriodendron tulipifera and Acer saccharum in West Virginia.</title>
        <authorList>
            <person name="Petronek H.M."/>
            <person name="Kasson M.T."/>
            <person name="Metheny A.M."/>
            <person name="Stauder C.M."/>
            <person name="Lovett B."/>
            <person name="Lynch S.C."/>
            <person name="Garnas J.R."/>
            <person name="Kasson L.R."/>
            <person name="Stajich J.E."/>
        </authorList>
    </citation>
    <scope>NUCLEOTIDE SEQUENCE [LARGE SCALE GENOMIC DNA]</scope>
    <source>
        <strain evidence="2 3">NRRL 64651</strain>
    </source>
</reference>
<evidence type="ECO:0000313" key="3">
    <source>
        <dbReference type="Proteomes" id="UP001498421"/>
    </source>
</evidence>
<evidence type="ECO:0000313" key="2">
    <source>
        <dbReference type="EMBL" id="KAK7429426.1"/>
    </source>
</evidence>
<gene>
    <name evidence="2" type="ORF">QQZ08_004018</name>
</gene>